<dbReference type="RefSeq" id="WP_394317482.1">
    <property type="nucleotide sequence ID" value="NZ_JBHMQV010000009.1"/>
</dbReference>
<accession>A0ABV6TGZ2</accession>
<comment type="caution">
    <text evidence="1">The sequence shown here is derived from an EMBL/GenBank/DDBJ whole genome shotgun (WGS) entry which is preliminary data.</text>
</comment>
<gene>
    <name evidence="1" type="ORF">ACFH04_08555</name>
</gene>
<protein>
    <submittedName>
        <fullName evidence="1">Uncharacterized protein</fullName>
    </submittedName>
</protein>
<organism evidence="1 2">
    <name type="scientific">Streptomyces noboritoensis</name>
    <dbReference type="NCBI Taxonomy" id="67337"/>
    <lineage>
        <taxon>Bacteria</taxon>
        <taxon>Bacillati</taxon>
        <taxon>Actinomycetota</taxon>
        <taxon>Actinomycetes</taxon>
        <taxon>Kitasatosporales</taxon>
        <taxon>Streptomycetaceae</taxon>
        <taxon>Streptomyces</taxon>
    </lineage>
</organism>
<sequence length="161" mass="18527">MSELPGGGSVADTYQHVSKLMTPADGLRLPGAYLKWYDLRRAELELSEEERQQARDFLASTELPFDDELGFVILHKCTPTFSFLLVQTWRGENELWETVFAKDDDGPFQMHTFPGDHRGTFCVWEMGAVWHEAQAWSRYLASARDDEARKTYVEDRFTGVV</sequence>
<name>A0ABV6TGZ2_9ACTN</name>
<keyword evidence="2" id="KW-1185">Reference proteome</keyword>
<dbReference type="Proteomes" id="UP001589887">
    <property type="component" value="Unassembled WGS sequence"/>
</dbReference>
<evidence type="ECO:0000313" key="1">
    <source>
        <dbReference type="EMBL" id="MFC0843765.1"/>
    </source>
</evidence>
<evidence type="ECO:0000313" key="2">
    <source>
        <dbReference type="Proteomes" id="UP001589887"/>
    </source>
</evidence>
<reference evidence="1 2" key="1">
    <citation type="submission" date="2024-09" db="EMBL/GenBank/DDBJ databases">
        <authorList>
            <person name="Sun Q."/>
            <person name="Mori K."/>
        </authorList>
    </citation>
    <scope>NUCLEOTIDE SEQUENCE [LARGE SCALE GENOMIC DNA]</scope>
    <source>
        <strain evidence="1 2">JCM 4557</strain>
    </source>
</reference>
<proteinExistence type="predicted"/>
<dbReference type="EMBL" id="JBHMQV010000009">
    <property type="protein sequence ID" value="MFC0843765.1"/>
    <property type="molecule type" value="Genomic_DNA"/>
</dbReference>